<reference evidence="2" key="1">
    <citation type="journal article" date="2022" name="Mol. Ecol. Resour.">
        <title>The genomes of chicory, endive, great burdock and yacon provide insights into Asteraceae palaeo-polyploidization history and plant inulin production.</title>
        <authorList>
            <person name="Fan W."/>
            <person name="Wang S."/>
            <person name="Wang H."/>
            <person name="Wang A."/>
            <person name="Jiang F."/>
            <person name="Liu H."/>
            <person name="Zhao H."/>
            <person name="Xu D."/>
            <person name="Zhang Y."/>
        </authorList>
    </citation>
    <scope>NUCLEOTIDE SEQUENCE [LARGE SCALE GENOMIC DNA]</scope>
    <source>
        <strain evidence="2">cv. Yunnan</strain>
    </source>
</reference>
<gene>
    <name evidence="1" type="ORF">L1987_62628</name>
</gene>
<dbReference type="EMBL" id="CM042038">
    <property type="protein sequence ID" value="KAI3731440.1"/>
    <property type="molecule type" value="Genomic_DNA"/>
</dbReference>
<evidence type="ECO:0000313" key="1">
    <source>
        <dbReference type="EMBL" id="KAI3731440.1"/>
    </source>
</evidence>
<dbReference type="Proteomes" id="UP001056120">
    <property type="component" value="Linkage Group LG21"/>
</dbReference>
<organism evidence="1 2">
    <name type="scientific">Smallanthus sonchifolius</name>
    <dbReference type="NCBI Taxonomy" id="185202"/>
    <lineage>
        <taxon>Eukaryota</taxon>
        <taxon>Viridiplantae</taxon>
        <taxon>Streptophyta</taxon>
        <taxon>Embryophyta</taxon>
        <taxon>Tracheophyta</taxon>
        <taxon>Spermatophyta</taxon>
        <taxon>Magnoliopsida</taxon>
        <taxon>eudicotyledons</taxon>
        <taxon>Gunneridae</taxon>
        <taxon>Pentapetalae</taxon>
        <taxon>asterids</taxon>
        <taxon>campanulids</taxon>
        <taxon>Asterales</taxon>
        <taxon>Asteraceae</taxon>
        <taxon>Asteroideae</taxon>
        <taxon>Heliantheae alliance</taxon>
        <taxon>Millerieae</taxon>
        <taxon>Smallanthus</taxon>
    </lineage>
</organism>
<protein>
    <submittedName>
        <fullName evidence="1">Uncharacterized protein</fullName>
    </submittedName>
</protein>
<proteinExistence type="predicted"/>
<comment type="caution">
    <text evidence="1">The sequence shown here is derived from an EMBL/GenBank/DDBJ whole genome shotgun (WGS) entry which is preliminary data.</text>
</comment>
<sequence length="608" mass="67166">MILSSIAPQFHHLHQHHDLRRHVVYKASTAVHCTNPNSAAALRQVSISSNDDGNSKKFEDDVAMEPSASAVASAIRKASTSPVEFVQRIEKNGKNKAVVLPSSDFQTLCIEQMDLFRRIVDPDALLSVYVRPAGSYVMDRLELRRVTVYPGRNVADILILIGDFSISTGLRAAEASLLKQQAEFIPESRALVFPMVKHPFVVGFLVAEIPKLETRKEEDDVKQGSSPEETYAVYPYAISKSWDFKNFVESTLELHNFSAEQRLNAINISRSVAMAYVMDQKAMLLQQSSWQNNVRMNNLVEQIRGPLSSIRTLSKMLSVNMKKNEISYDIVEDIMVIGDGMRETLQQLQDAVHMTKTNIVRYNEENLTKIDESTHESMRSQLSNFFSNDTSTPTGREYGGPFSLSSNSGDLEMPMPPMALAPLLNHNIRPCNASVVLSDLVDALKPLAHKQQRIIQICQIPESLEVAVEEPALRQALSNLIEGALLRTNVGGMIDIVSTSAPAGGVLIIIDDDGPDMHYMTQMHSLTPFGTDLLSKGMVEDNMTWNFVAGLTVAREILENYGCVLRVISPRVIEAARGAGGTRVEIWLPSFSSSTDGSDCPAQAAEGS</sequence>
<keyword evidence="2" id="KW-1185">Reference proteome</keyword>
<accession>A0ACB9CB06</accession>
<evidence type="ECO:0000313" key="2">
    <source>
        <dbReference type="Proteomes" id="UP001056120"/>
    </source>
</evidence>
<name>A0ACB9CB06_9ASTR</name>
<reference evidence="1 2" key="2">
    <citation type="journal article" date="2022" name="Mol. Ecol. Resour.">
        <title>The genomes of chicory, endive, great burdock and yacon provide insights into Asteraceae paleo-polyploidization history and plant inulin production.</title>
        <authorList>
            <person name="Fan W."/>
            <person name="Wang S."/>
            <person name="Wang H."/>
            <person name="Wang A."/>
            <person name="Jiang F."/>
            <person name="Liu H."/>
            <person name="Zhao H."/>
            <person name="Xu D."/>
            <person name="Zhang Y."/>
        </authorList>
    </citation>
    <scope>NUCLEOTIDE SEQUENCE [LARGE SCALE GENOMIC DNA]</scope>
    <source>
        <strain evidence="2">cv. Yunnan</strain>
        <tissue evidence="1">Leaves</tissue>
    </source>
</reference>